<dbReference type="GO" id="GO:0000271">
    <property type="term" value="P:polysaccharide biosynthetic process"/>
    <property type="evidence" value="ECO:0007669"/>
    <property type="project" value="InterPro"/>
</dbReference>
<dbReference type="RefSeq" id="WP_164623665.1">
    <property type="nucleotide sequence ID" value="NZ_JAAIVJ010000002.1"/>
</dbReference>
<evidence type="ECO:0000313" key="1">
    <source>
        <dbReference type="EMBL" id="NEY89622.1"/>
    </source>
</evidence>
<comment type="caution">
    <text evidence="1">The sequence shown here is derived from an EMBL/GenBank/DDBJ whole genome shotgun (WGS) entry which is preliminary data.</text>
</comment>
<sequence length="363" mass="39739">MIVYPEEFNAKKAAVFRALAEVEGGARRLWVVPLSPFGWPETRLRVDAALARAKKPGRTVLARWAKRALLTGQYNWARRYFARHPEHLAVAWNGLTGGRKVFLDAARDAGAPVLHAELAPLPGRITLDPAGVNAEGSVPRDPDFFRTQPLTDWRAMGVSLAARASRRTDVQQTGGALPDTPFLFCPLQVPDDSQVRLFAGWSADYPGFIRALTAAVPHLPPGWHLRLKEHPSAKQSLRPLLAPLLASGRAVLDNATDSFAQLAASQGVVTLNSSMGLQAFFHDKPVITLGRAFFALPGLVTPCSSQAKVNAAFAAPQSFDAGLREGFMSWLEAQYYPRFSETGFDRAAFAAKCDQSRRSRDKR</sequence>
<reference evidence="1 2" key="1">
    <citation type="submission" date="2020-02" db="EMBL/GenBank/DDBJ databases">
        <authorList>
            <person name="Chen W.-M."/>
        </authorList>
    </citation>
    <scope>NUCLEOTIDE SEQUENCE [LARGE SCALE GENOMIC DNA]</scope>
    <source>
        <strain evidence="1 2">KMS-5</strain>
    </source>
</reference>
<dbReference type="GO" id="GO:0015774">
    <property type="term" value="P:polysaccharide transport"/>
    <property type="evidence" value="ECO:0007669"/>
    <property type="project" value="InterPro"/>
</dbReference>
<keyword evidence="2" id="KW-1185">Reference proteome</keyword>
<accession>A0A6M0QT58</accession>
<dbReference type="Pfam" id="PF05159">
    <property type="entry name" value="Capsule_synth"/>
    <property type="match status" value="1"/>
</dbReference>
<evidence type="ECO:0000313" key="2">
    <source>
        <dbReference type="Proteomes" id="UP000477782"/>
    </source>
</evidence>
<dbReference type="EMBL" id="JAAIVJ010000002">
    <property type="protein sequence ID" value="NEY89622.1"/>
    <property type="molecule type" value="Genomic_DNA"/>
</dbReference>
<organism evidence="1 2">
    <name type="scientific">Tabrizicola oligotrophica</name>
    <dbReference type="NCBI Taxonomy" id="2710650"/>
    <lineage>
        <taxon>Bacteria</taxon>
        <taxon>Pseudomonadati</taxon>
        <taxon>Pseudomonadota</taxon>
        <taxon>Alphaproteobacteria</taxon>
        <taxon>Rhodobacterales</taxon>
        <taxon>Paracoccaceae</taxon>
        <taxon>Tabrizicola</taxon>
    </lineage>
</organism>
<dbReference type="Proteomes" id="UP000477782">
    <property type="component" value="Unassembled WGS sequence"/>
</dbReference>
<gene>
    <name evidence="1" type="ORF">G4Z14_04865</name>
</gene>
<proteinExistence type="predicted"/>
<protein>
    <submittedName>
        <fullName evidence="1">Capsular biosynthesis protein</fullName>
    </submittedName>
</protein>
<dbReference type="AlphaFoldDB" id="A0A6M0QT58"/>
<name>A0A6M0QT58_9RHOB</name>
<dbReference type="InterPro" id="IPR007833">
    <property type="entry name" value="Capsule_polysaccharide_synth"/>
</dbReference>